<dbReference type="Proteomes" id="UP001732700">
    <property type="component" value="Chromosome 7A"/>
</dbReference>
<evidence type="ECO:0000313" key="1">
    <source>
        <dbReference type="EnsemblPlants" id="AVESA.00010b.r2.7AG1214470.2.CDS"/>
    </source>
</evidence>
<keyword evidence="2" id="KW-1185">Reference proteome</keyword>
<protein>
    <submittedName>
        <fullName evidence="1">Uncharacterized protein</fullName>
    </submittedName>
</protein>
<organism evidence="1 2">
    <name type="scientific">Avena sativa</name>
    <name type="common">Oat</name>
    <dbReference type="NCBI Taxonomy" id="4498"/>
    <lineage>
        <taxon>Eukaryota</taxon>
        <taxon>Viridiplantae</taxon>
        <taxon>Streptophyta</taxon>
        <taxon>Embryophyta</taxon>
        <taxon>Tracheophyta</taxon>
        <taxon>Spermatophyta</taxon>
        <taxon>Magnoliopsida</taxon>
        <taxon>Liliopsida</taxon>
        <taxon>Poales</taxon>
        <taxon>Poaceae</taxon>
        <taxon>BOP clade</taxon>
        <taxon>Pooideae</taxon>
        <taxon>Poodae</taxon>
        <taxon>Poeae</taxon>
        <taxon>Poeae Chloroplast Group 1 (Aveneae type)</taxon>
        <taxon>Aveninae</taxon>
        <taxon>Avena</taxon>
    </lineage>
</organism>
<reference evidence="1" key="1">
    <citation type="submission" date="2021-05" db="EMBL/GenBank/DDBJ databases">
        <authorList>
            <person name="Scholz U."/>
            <person name="Mascher M."/>
            <person name="Fiebig A."/>
        </authorList>
    </citation>
    <scope>NUCLEOTIDE SEQUENCE [LARGE SCALE GENOMIC DNA]</scope>
</reference>
<name>A0ACD5ZM84_AVESA</name>
<accession>A0ACD5ZM84</accession>
<sequence>MASLSSPGDDGVDLGTRTTMTSSGGGELLQRAVCPRLCHFPSPTTATPPADLHHRLSVFLPHSPDHTPSLPIYMSKQSSLLRVVCVLVLLLQPVLAGDQQLLAQIGDEFLCQDPVKGPGSLMLNHVGDELNSDRAAAPGEEAFFSDDEYGGEEDSVGDGHAMDPDRSVDGEEYADKEEDEEDSLLGGQGAVSVATEGSNDSEELGSGGGDVQCPECGKHFRSNKSMFGHLRSHPDRGYKGATPPPAKPRLLSPPVDTGRPVARYSQRDPNLNTFEILAAYIMLTLKHRDSQIAQDQSVNVKREPHDQSVNVKREPDVPEEEDSVVSKAGDDVVLRDDRGNTVHPSEDGNSVTMMAIEDKAPCSEVGSSVAEMAVGNPGSSQGSSIAVDAPTKRRKSKEAHRKEKDVASATKARRPYICKHCQTVFPTHQALGGHMAAHNKDRRVQAQNDQAAWEAHHQGKSSLNRQELKGGGEEGEQRGGGLSASARALLMERYTRLFNTGWQSRQETGGYKRQHTGSEAGGSLPPVAPPVTDGDQHRLFGVDLNVQAPGKE</sequence>
<reference evidence="1" key="2">
    <citation type="submission" date="2025-09" db="UniProtKB">
        <authorList>
            <consortium name="EnsemblPlants"/>
        </authorList>
    </citation>
    <scope>IDENTIFICATION</scope>
</reference>
<proteinExistence type="predicted"/>
<evidence type="ECO:0000313" key="2">
    <source>
        <dbReference type="Proteomes" id="UP001732700"/>
    </source>
</evidence>
<dbReference type="EnsemblPlants" id="AVESA.00010b.r2.7AG1214470.2">
    <property type="protein sequence ID" value="AVESA.00010b.r2.7AG1214470.2.CDS"/>
    <property type="gene ID" value="AVESA.00010b.r2.7AG1214470"/>
</dbReference>